<evidence type="ECO:0000256" key="1">
    <source>
        <dbReference type="ARBA" id="ARBA00004906"/>
    </source>
</evidence>
<dbReference type="Gene3D" id="3.30.710.10">
    <property type="entry name" value="Potassium Channel Kv1.1, Chain A"/>
    <property type="match status" value="1"/>
</dbReference>
<dbReference type="Gene3D" id="6.10.250.3030">
    <property type="match status" value="1"/>
</dbReference>
<comment type="similarity">
    <text evidence="2">Belongs to the Tdpoz family.</text>
</comment>
<protein>
    <submittedName>
        <fullName evidence="6">Uncharacterized protein</fullName>
    </submittedName>
</protein>
<keyword evidence="7" id="KW-1185">Reference proteome</keyword>
<dbReference type="SUPFAM" id="SSF49599">
    <property type="entry name" value="TRAF domain-like"/>
    <property type="match status" value="1"/>
</dbReference>
<dbReference type="SUPFAM" id="SSF54695">
    <property type="entry name" value="POZ domain"/>
    <property type="match status" value="1"/>
</dbReference>
<feature type="region of interest" description="Disordered" evidence="3">
    <location>
        <begin position="1"/>
        <end position="20"/>
    </location>
</feature>
<dbReference type="Pfam" id="PF22486">
    <property type="entry name" value="MATH_2"/>
    <property type="match status" value="1"/>
</dbReference>
<dbReference type="InterPro" id="IPR056423">
    <property type="entry name" value="BACK_BPM_SPOP"/>
</dbReference>
<dbReference type="PROSITE" id="PS50144">
    <property type="entry name" value="MATH"/>
    <property type="match status" value="1"/>
</dbReference>
<dbReference type="SMART" id="SM00225">
    <property type="entry name" value="BTB"/>
    <property type="match status" value="1"/>
</dbReference>
<evidence type="ECO:0000256" key="3">
    <source>
        <dbReference type="SAM" id="MobiDB-lite"/>
    </source>
</evidence>
<feature type="compositionally biased region" description="Low complexity" evidence="3">
    <location>
        <begin position="1"/>
        <end position="16"/>
    </location>
</feature>
<evidence type="ECO:0000256" key="2">
    <source>
        <dbReference type="ARBA" id="ARBA00010846"/>
    </source>
</evidence>
<dbReference type="Proteomes" id="UP001497457">
    <property type="component" value="Chromosome 14rd"/>
</dbReference>
<organism evidence="6 7">
    <name type="scientific">Urochloa decumbens</name>
    <dbReference type="NCBI Taxonomy" id="240449"/>
    <lineage>
        <taxon>Eukaryota</taxon>
        <taxon>Viridiplantae</taxon>
        <taxon>Streptophyta</taxon>
        <taxon>Embryophyta</taxon>
        <taxon>Tracheophyta</taxon>
        <taxon>Spermatophyta</taxon>
        <taxon>Magnoliopsida</taxon>
        <taxon>Liliopsida</taxon>
        <taxon>Poales</taxon>
        <taxon>Poaceae</taxon>
        <taxon>PACMAD clade</taxon>
        <taxon>Panicoideae</taxon>
        <taxon>Panicodae</taxon>
        <taxon>Paniceae</taxon>
        <taxon>Melinidinae</taxon>
        <taxon>Urochloa</taxon>
    </lineage>
</organism>
<dbReference type="Pfam" id="PF24570">
    <property type="entry name" value="BACK_BPM_SPOP"/>
    <property type="match status" value="1"/>
</dbReference>
<dbReference type="CDD" id="cd00121">
    <property type="entry name" value="MATH"/>
    <property type="match status" value="1"/>
</dbReference>
<accession>A0ABC8X5R4</accession>
<dbReference type="EMBL" id="OZ075124">
    <property type="protein sequence ID" value="CAL4921386.1"/>
    <property type="molecule type" value="Genomic_DNA"/>
</dbReference>
<dbReference type="InterPro" id="IPR002083">
    <property type="entry name" value="MATH/TRAF_dom"/>
</dbReference>
<proteinExistence type="inferred from homology"/>
<dbReference type="InterPro" id="IPR011333">
    <property type="entry name" value="SKP1/BTB/POZ_sf"/>
</dbReference>
<dbReference type="PROSITE" id="PS50097">
    <property type="entry name" value="BTB"/>
    <property type="match status" value="1"/>
</dbReference>
<dbReference type="PANTHER" id="PTHR26379">
    <property type="entry name" value="BTB/POZ AND MATH DOMAIN-CONTAINING PROTEIN 1"/>
    <property type="match status" value="1"/>
</dbReference>
<evidence type="ECO:0000313" key="7">
    <source>
        <dbReference type="Proteomes" id="UP001497457"/>
    </source>
</evidence>
<evidence type="ECO:0000259" key="5">
    <source>
        <dbReference type="PROSITE" id="PS50144"/>
    </source>
</evidence>
<dbReference type="InterPro" id="IPR045005">
    <property type="entry name" value="BPM1-6"/>
</dbReference>
<gene>
    <name evidence="6" type="ORF">URODEC1_LOCUS21006</name>
</gene>
<dbReference type="InterPro" id="IPR000210">
    <property type="entry name" value="BTB/POZ_dom"/>
</dbReference>
<dbReference type="Pfam" id="PF00651">
    <property type="entry name" value="BTB"/>
    <property type="match status" value="1"/>
</dbReference>
<feature type="domain" description="MATH" evidence="5">
    <location>
        <begin position="23"/>
        <end position="161"/>
    </location>
</feature>
<feature type="domain" description="BTB" evidence="4">
    <location>
        <begin position="198"/>
        <end position="265"/>
    </location>
</feature>
<dbReference type="AlphaFoldDB" id="A0ABC8X5R4"/>
<name>A0ABC8X5R4_9POAL</name>
<sequence>MPSASGSRKPSRSSSAIVADKERGRHDLKIDAGTLDAPAPAGARGLLASSPFTVGGHRWRIRYYPNGDGADSKGWVSAFLFLDEDVAEPVTARFRLSLVTEMRALFFIKCGSELLPNPHPETQKEFTSWGVWGYSKFEQREVVASLLRRRGADRFSIRCDVVVLNGFRTEEKAPSSAAIPPSDLHRHLGDLLQSGRGTDVVFEVGGEAFAAHRCVLAARSPVISADLLGAAATGDGGAVRVDGVEPRAFKALLRYAYTDSLPEMDKEEEDAVLRNLLVAADRYGLQRLKLICEDKLCGLVSVGAVEITLALAEKQKCDRLKEACLQFLGAPANLRAVMGTRGQ</sequence>
<dbReference type="PANTHER" id="PTHR26379:SF518">
    <property type="entry name" value="BTB DOMAIN-CONTAINING PROTEIN"/>
    <property type="match status" value="1"/>
</dbReference>
<evidence type="ECO:0000313" key="6">
    <source>
        <dbReference type="EMBL" id="CAL4921386.1"/>
    </source>
</evidence>
<reference evidence="6" key="1">
    <citation type="submission" date="2024-10" db="EMBL/GenBank/DDBJ databases">
        <authorList>
            <person name="Ryan C."/>
        </authorList>
    </citation>
    <scope>NUCLEOTIDE SEQUENCE [LARGE SCALE GENOMIC DNA]</scope>
</reference>
<dbReference type="Gene3D" id="2.60.210.10">
    <property type="entry name" value="Apoptosis, Tumor Necrosis Factor Receptor Associated Protein 2, Chain A"/>
    <property type="match status" value="1"/>
</dbReference>
<evidence type="ECO:0000259" key="4">
    <source>
        <dbReference type="PROSITE" id="PS50097"/>
    </source>
</evidence>
<dbReference type="InterPro" id="IPR008974">
    <property type="entry name" value="TRAF-like"/>
</dbReference>
<comment type="pathway">
    <text evidence="1">Protein modification; protein ubiquitination.</text>
</comment>